<gene>
    <name evidence="1" type="ORF">MNBD_GAMMA08-3059</name>
</gene>
<feature type="non-terminal residue" evidence="1">
    <location>
        <position position="141"/>
    </location>
</feature>
<evidence type="ECO:0000313" key="1">
    <source>
        <dbReference type="EMBL" id="VAW60958.1"/>
    </source>
</evidence>
<organism evidence="1">
    <name type="scientific">hydrothermal vent metagenome</name>
    <dbReference type="NCBI Taxonomy" id="652676"/>
    <lineage>
        <taxon>unclassified sequences</taxon>
        <taxon>metagenomes</taxon>
        <taxon>ecological metagenomes</taxon>
    </lineage>
</organism>
<accession>A0A3B0WY53</accession>
<reference evidence="1" key="1">
    <citation type="submission" date="2018-06" db="EMBL/GenBank/DDBJ databases">
        <authorList>
            <person name="Zhirakovskaya E."/>
        </authorList>
    </citation>
    <scope>NUCLEOTIDE SEQUENCE</scope>
</reference>
<dbReference type="AlphaFoldDB" id="A0A3B0WY53"/>
<sequence length="141" mass="15785">MLFPQNTPPTRFVLAFTLLFSNHVFSSTPSEMADLSMQQLLAISTDDTSEAMQKSNPWKVDVAYKRLKFDGYLDGTNKVSNQDVFFDGSEPRTDKNFPVLPTVIIQEALITNLTYSLSNISSITVSVPFIKQSTDHESIVD</sequence>
<proteinExistence type="predicted"/>
<name>A0A3B0WY53_9ZZZZ</name>
<protein>
    <submittedName>
        <fullName evidence="1">Uncharacterized protein</fullName>
    </submittedName>
</protein>
<dbReference type="EMBL" id="UOFH01000168">
    <property type="protein sequence ID" value="VAW60958.1"/>
    <property type="molecule type" value="Genomic_DNA"/>
</dbReference>